<proteinExistence type="predicted"/>
<reference evidence="1" key="1">
    <citation type="submission" date="2019-08" db="EMBL/GenBank/DDBJ databases">
        <authorList>
            <person name="Kucharzyk K."/>
            <person name="Murdoch R.W."/>
            <person name="Higgins S."/>
            <person name="Loffler F."/>
        </authorList>
    </citation>
    <scope>NUCLEOTIDE SEQUENCE</scope>
</reference>
<dbReference type="AlphaFoldDB" id="A0A645HC61"/>
<name>A0A645HC61_9ZZZZ</name>
<gene>
    <name evidence="1" type="ORF">SDC9_183611</name>
</gene>
<sequence>MAVKRVVVEIHFAIQRQQFTIIGYYEWIDFNQRSICVDKKLIEFLEHIYRLFYQVYVIKKFECNFTSHERCHPQIGVDIELVNGVRIFFGDLFNFNTAFSTGHEDN</sequence>
<accession>A0A645HC61</accession>
<organism evidence="1">
    <name type="scientific">bioreactor metagenome</name>
    <dbReference type="NCBI Taxonomy" id="1076179"/>
    <lineage>
        <taxon>unclassified sequences</taxon>
        <taxon>metagenomes</taxon>
        <taxon>ecological metagenomes</taxon>
    </lineage>
</organism>
<evidence type="ECO:0000313" key="1">
    <source>
        <dbReference type="EMBL" id="MPN36106.1"/>
    </source>
</evidence>
<comment type="caution">
    <text evidence="1">The sequence shown here is derived from an EMBL/GenBank/DDBJ whole genome shotgun (WGS) entry which is preliminary data.</text>
</comment>
<dbReference type="EMBL" id="VSSQ01090054">
    <property type="protein sequence ID" value="MPN36106.1"/>
    <property type="molecule type" value="Genomic_DNA"/>
</dbReference>
<protein>
    <submittedName>
        <fullName evidence="1">Uncharacterized protein</fullName>
    </submittedName>
</protein>